<evidence type="ECO:0000313" key="3">
    <source>
        <dbReference type="Proteomes" id="UP000724874"/>
    </source>
</evidence>
<dbReference type="EMBL" id="JADNYJ010000074">
    <property type="protein sequence ID" value="KAF8890797.1"/>
    <property type="molecule type" value="Genomic_DNA"/>
</dbReference>
<reference evidence="2" key="1">
    <citation type="submission" date="2020-11" db="EMBL/GenBank/DDBJ databases">
        <authorList>
            <consortium name="DOE Joint Genome Institute"/>
            <person name="Ahrendt S."/>
            <person name="Riley R."/>
            <person name="Andreopoulos W."/>
            <person name="LaButti K."/>
            <person name="Pangilinan J."/>
            <person name="Ruiz-duenas F.J."/>
            <person name="Barrasa J.M."/>
            <person name="Sanchez-Garcia M."/>
            <person name="Camarero S."/>
            <person name="Miyauchi S."/>
            <person name="Serrano A."/>
            <person name="Linde D."/>
            <person name="Babiker R."/>
            <person name="Drula E."/>
            <person name="Ayuso-Fernandez I."/>
            <person name="Pacheco R."/>
            <person name="Padilla G."/>
            <person name="Ferreira P."/>
            <person name="Barriuso J."/>
            <person name="Kellner H."/>
            <person name="Castanera R."/>
            <person name="Alfaro M."/>
            <person name="Ramirez L."/>
            <person name="Pisabarro A.G."/>
            <person name="Kuo A."/>
            <person name="Tritt A."/>
            <person name="Lipzen A."/>
            <person name="He G."/>
            <person name="Yan M."/>
            <person name="Ng V."/>
            <person name="Cullen D."/>
            <person name="Martin F."/>
            <person name="Rosso M.-N."/>
            <person name="Henrissat B."/>
            <person name="Hibbett D."/>
            <person name="Martinez A.T."/>
            <person name="Grigoriev I.V."/>
        </authorList>
    </citation>
    <scope>NUCLEOTIDE SEQUENCE</scope>
    <source>
        <strain evidence="2">AH 44721</strain>
    </source>
</reference>
<proteinExistence type="predicted"/>
<dbReference type="AlphaFoldDB" id="A0A9P5TLS0"/>
<name>A0A9P5TLS0_GYMJU</name>
<organism evidence="2 3">
    <name type="scientific">Gymnopilus junonius</name>
    <name type="common">Spectacular rustgill mushroom</name>
    <name type="synonym">Gymnopilus spectabilis subsp. junonius</name>
    <dbReference type="NCBI Taxonomy" id="109634"/>
    <lineage>
        <taxon>Eukaryota</taxon>
        <taxon>Fungi</taxon>
        <taxon>Dikarya</taxon>
        <taxon>Basidiomycota</taxon>
        <taxon>Agaricomycotina</taxon>
        <taxon>Agaricomycetes</taxon>
        <taxon>Agaricomycetidae</taxon>
        <taxon>Agaricales</taxon>
        <taxon>Agaricineae</taxon>
        <taxon>Hymenogastraceae</taxon>
        <taxon>Gymnopilus</taxon>
    </lineage>
</organism>
<evidence type="ECO:0000313" key="2">
    <source>
        <dbReference type="EMBL" id="KAF8890797.1"/>
    </source>
</evidence>
<keyword evidence="3" id="KW-1185">Reference proteome</keyword>
<protein>
    <submittedName>
        <fullName evidence="2">Uncharacterized protein</fullName>
    </submittedName>
</protein>
<accession>A0A9P5TLS0</accession>
<sequence>MASNSFTTVNRPHAASKAGGPRRHPSKKNPSSYPALVDSDLLLFSRIEDSNIEPFDDFRLLNPGSDYPLYSNLFPEPSQPPESPRSLTPMIPFHDTPITSSPVSFVTNVPQSLSVHPLEPSTMYQATTYDPMGWPQSSLPSMSEHHPLNAFEIDAMPGLGLYEPTIDPNIYSNQSAPNIAQPQWSTDTLEYPDFHTGEAATHIEQRIEQAFVVSSITSSESQLDEWNLSAIRRY</sequence>
<evidence type="ECO:0000256" key="1">
    <source>
        <dbReference type="SAM" id="MobiDB-lite"/>
    </source>
</evidence>
<feature type="compositionally biased region" description="Polar residues" evidence="1">
    <location>
        <begin position="1"/>
        <end position="10"/>
    </location>
</feature>
<comment type="caution">
    <text evidence="2">The sequence shown here is derived from an EMBL/GenBank/DDBJ whole genome shotgun (WGS) entry which is preliminary data.</text>
</comment>
<dbReference type="Proteomes" id="UP000724874">
    <property type="component" value="Unassembled WGS sequence"/>
</dbReference>
<feature type="region of interest" description="Disordered" evidence="1">
    <location>
        <begin position="1"/>
        <end position="34"/>
    </location>
</feature>
<gene>
    <name evidence="2" type="ORF">CPB84DRAFT_1749001</name>
</gene>